<evidence type="ECO:0000256" key="6">
    <source>
        <dbReference type="ARBA" id="ARBA00022833"/>
    </source>
</evidence>
<keyword evidence="2 11" id="KW-0235">DNA replication</keyword>
<dbReference type="Pfam" id="PF01556">
    <property type="entry name" value="DnaJ_C"/>
    <property type="match status" value="1"/>
</dbReference>
<dbReference type="PROSITE" id="PS51188">
    <property type="entry name" value="ZF_CR"/>
    <property type="match status" value="1"/>
</dbReference>
<dbReference type="EMBL" id="LT629739">
    <property type="protein sequence ID" value="SDT10223.1"/>
    <property type="molecule type" value="Genomic_DNA"/>
</dbReference>
<organism evidence="15 16">
    <name type="scientific">Brevibacterium sandarakinum</name>
    <dbReference type="NCBI Taxonomy" id="629680"/>
    <lineage>
        <taxon>Bacteria</taxon>
        <taxon>Bacillati</taxon>
        <taxon>Actinomycetota</taxon>
        <taxon>Actinomycetes</taxon>
        <taxon>Micrococcales</taxon>
        <taxon>Brevibacteriaceae</taxon>
        <taxon>Brevibacterium</taxon>
    </lineage>
</organism>
<feature type="binding site" evidence="11">
    <location>
        <position position="140"/>
    </location>
    <ligand>
        <name>Zn(2+)</name>
        <dbReference type="ChEBI" id="CHEBI:29105"/>
        <label>1</label>
    </ligand>
</feature>
<dbReference type="GO" id="GO:0006260">
    <property type="term" value="P:DNA replication"/>
    <property type="evidence" value="ECO:0007669"/>
    <property type="project" value="UniProtKB-KW"/>
</dbReference>
<comment type="subcellular location">
    <subcellularLocation>
        <location evidence="11">Cytoplasm</location>
    </subcellularLocation>
</comment>
<comment type="function">
    <text evidence="11">Participates actively in the response to hyperosmotic and heat shock by preventing the aggregation of stress-denatured proteins and by disaggregating proteins, also in an autonomous, DnaK-independent fashion. Unfolded proteins bind initially to DnaJ; upon interaction with the DnaJ-bound protein, DnaK hydrolyzes its bound ATP, resulting in the formation of a stable complex. GrpE releases ADP from DnaK; ATP binding to DnaK triggers the release of the substrate protein, thus completing the reaction cycle. Several rounds of ATP-dependent interactions between DnaJ, DnaK and GrpE are required for fully efficient folding. Also involved, together with DnaK and GrpE, in the DNA replication of plasmids through activation of initiation proteins.</text>
</comment>
<dbReference type="Proteomes" id="UP000199700">
    <property type="component" value="Chromosome"/>
</dbReference>
<accession>A0A1H1XM12</accession>
<dbReference type="InterPro" id="IPR036869">
    <property type="entry name" value="J_dom_sf"/>
</dbReference>
<dbReference type="GO" id="GO:0051082">
    <property type="term" value="F:unfolded protein binding"/>
    <property type="evidence" value="ECO:0007669"/>
    <property type="project" value="UniProtKB-UniRule"/>
</dbReference>
<comment type="subunit">
    <text evidence="11">Homodimer.</text>
</comment>
<keyword evidence="3 11" id="KW-0479">Metal-binding</keyword>
<keyword evidence="4 11" id="KW-0677">Repeat</keyword>
<dbReference type="NCBIfam" id="NF008035">
    <property type="entry name" value="PRK10767.1"/>
    <property type="match status" value="1"/>
</dbReference>
<sequence length="372" mass="39300">MADHYETLGVSKDASAAEIKSSYRKLARKYHPDVNPGHEDEFKAISLAYDVLSDSEKRRNYDMGGGENGQSGFPAGGGFGGFGDIFETFFGGGGGSAGGPMPRTQRGKDALVGVNIDLETAAFGGNIDLDVATAVVCDTCSGAGTQQGTSVETCTLCHGAGSVQRMTRTLLGQMVTNQTCNSCHGFGTVIPNPCLNCQGDGRVRKQRTMKIRIPAGVSDGTRIQLSSQGEVGPGGGPAGDLFVEVMVARHEVFQRDGDNLRASVSVPMTAAALGASIPFDTFDGSQELSIEPGIQSGTVVKLPGLGATRLRSETRGDLLITVDVVTPDKLDDAQKDLLSQLAKLREEETPRAQITTQNRGMFSRMREKFAGR</sequence>
<dbReference type="InterPro" id="IPR008971">
    <property type="entry name" value="HSP40/DnaJ_pept-bd"/>
</dbReference>
<evidence type="ECO:0000313" key="16">
    <source>
        <dbReference type="Proteomes" id="UP000199700"/>
    </source>
</evidence>
<dbReference type="GO" id="GO:0008270">
    <property type="term" value="F:zinc ion binding"/>
    <property type="evidence" value="ECO:0007669"/>
    <property type="project" value="UniProtKB-UniRule"/>
</dbReference>
<dbReference type="Gene3D" id="2.60.260.20">
    <property type="entry name" value="Urease metallochaperone UreE, N-terminal domain"/>
    <property type="match status" value="2"/>
</dbReference>
<feature type="binding site" evidence="11">
    <location>
        <position position="183"/>
    </location>
    <ligand>
        <name>Zn(2+)</name>
        <dbReference type="ChEBI" id="CHEBI:29105"/>
        <label>2</label>
    </ligand>
</feature>
<gene>
    <name evidence="11" type="primary">dnaJ</name>
    <name evidence="15" type="ORF">SAMN04489751_3767</name>
</gene>
<dbReference type="GO" id="GO:0009408">
    <property type="term" value="P:response to heat"/>
    <property type="evidence" value="ECO:0007669"/>
    <property type="project" value="InterPro"/>
</dbReference>
<evidence type="ECO:0000256" key="2">
    <source>
        <dbReference type="ARBA" id="ARBA00022705"/>
    </source>
</evidence>
<dbReference type="GO" id="GO:0031072">
    <property type="term" value="F:heat shock protein binding"/>
    <property type="evidence" value="ECO:0007669"/>
    <property type="project" value="InterPro"/>
</dbReference>
<dbReference type="PANTHER" id="PTHR43096:SF48">
    <property type="entry name" value="CHAPERONE PROTEIN DNAJ"/>
    <property type="match status" value="1"/>
</dbReference>
<feature type="binding site" evidence="11">
    <location>
        <position position="197"/>
    </location>
    <ligand>
        <name>Zn(2+)</name>
        <dbReference type="ChEBI" id="CHEBI:29105"/>
        <label>1</label>
    </ligand>
</feature>
<keyword evidence="6 11" id="KW-0862">Zinc</keyword>
<feature type="repeat" description="CXXCXGXG motif" evidence="11">
    <location>
        <begin position="194"/>
        <end position="201"/>
    </location>
</feature>
<evidence type="ECO:0000256" key="1">
    <source>
        <dbReference type="ARBA" id="ARBA00022490"/>
    </source>
</evidence>
<reference evidence="15" key="1">
    <citation type="submission" date="2016-10" db="EMBL/GenBank/DDBJ databases">
        <authorList>
            <person name="Varghese N."/>
            <person name="Submissions S."/>
        </authorList>
    </citation>
    <scope>NUCLEOTIDE SEQUENCE [LARGE SCALE GENOMIC DNA]</scope>
    <source>
        <strain evidence="15">DSM 22082</strain>
    </source>
</reference>
<dbReference type="Gene3D" id="1.10.287.110">
    <property type="entry name" value="DnaJ domain"/>
    <property type="match status" value="1"/>
</dbReference>
<dbReference type="GO" id="GO:0042026">
    <property type="term" value="P:protein refolding"/>
    <property type="evidence" value="ECO:0007669"/>
    <property type="project" value="TreeGrafter"/>
</dbReference>
<keyword evidence="1 11" id="KW-0963">Cytoplasm</keyword>
<keyword evidence="16" id="KW-1185">Reference proteome</keyword>
<dbReference type="InterPro" id="IPR002939">
    <property type="entry name" value="DnaJ_C"/>
</dbReference>
<dbReference type="PROSITE" id="PS50076">
    <property type="entry name" value="DNAJ_2"/>
    <property type="match status" value="1"/>
</dbReference>
<evidence type="ECO:0000256" key="11">
    <source>
        <dbReference type="HAMAP-Rule" id="MF_01152"/>
    </source>
</evidence>
<dbReference type="GO" id="GO:0005524">
    <property type="term" value="F:ATP binding"/>
    <property type="evidence" value="ECO:0007669"/>
    <property type="project" value="InterPro"/>
</dbReference>
<keyword evidence="8 11" id="KW-0143">Chaperone</keyword>
<dbReference type="Gene3D" id="2.10.230.10">
    <property type="entry name" value="Heat shock protein DnaJ, cysteine-rich domain"/>
    <property type="match status" value="1"/>
</dbReference>
<feature type="binding site" evidence="11">
    <location>
        <position position="180"/>
    </location>
    <ligand>
        <name>Zn(2+)</name>
        <dbReference type="ChEBI" id="CHEBI:29105"/>
        <label>2</label>
    </ligand>
</feature>
<feature type="repeat" description="CXXCXGXG motif" evidence="11">
    <location>
        <begin position="154"/>
        <end position="161"/>
    </location>
</feature>
<evidence type="ECO:0000256" key="9">
    <source>
        <dbReference type="ARBA" id="ARBA00061004"/>
    </source>
</evidence>
<evidence type="ECO:0000256" key="7">
    <source>
        <dbReference type="ARBA" id="ARBA00023016"/>
    </source>
</evidence>
<evidence type="ECO:0000256" key="5">
    <source>
        <dbReference type="ARBA" id="ARBA00022771"/>
    </source>
</evidence>
<comment type="cofactor">
    <cofactor evidence="11">
        <name>Zn(2+)</name>
        <dbReference type="ChEBI" id="CHEBI:29105"/>
    </cofactor>
    <text evidence="11">Binds 2 Zn(2+) ions per monomer.</text>
</comment>
<dbReference type="InterPro" id="IPR018253">
    <property type="entry name" value="DnaJ_domain_CS"/>
</dbReference>
<dbReference type="Pfam" id="PF00684">
    <property type="entry name" value="DnaJ_CXXCXGXG"/>
    <property type="match status" value="1"/>
</dbReference>
<feature type="binding site" evidence="11">
    <location>
        <position position="137"/>
    </location>
    <ligand>
        <name>Zn(2+)</name>
        <dbReference type="ChEBI" id="CHEBI:29105"/>
        <label>1</label>
    </ligand>
</feature>
<dbReference type="SUPFAM" id="SSF49493">
    <property type="entry name" value="HSP40/DnaJ peptide-binding domain"/>
    <property type="match status" value="2"/>
</dbReference>
<proteinExistence type="inferred from homology"/>
<dbReference type="InterPro" id="IPR036410">
    <property type="entry name" value="HSP_DnaJ_Cys-rich_dom_sf"/>
</dbReference>
<dbReference type="FunFam" id="2.10.230.10:FF:000002">
    <property type="entry name" value="Molecular chaperone DnaJ"/>
    <property type="match status" value="1"/>
</dbReference>
<feature type="binding site" evidence="11">
    <location>
        <position position="194"/>
    </location>
    <ligand>
        <name>Zn(2+)</name>
        <dbReference type="ChEBI" id="CHEBI:29105"/>
        <label>1</label>
    </ligand>
</feature>
<keyword evidence="7 11" id="KW-0346">Stress response</keyword>
<dbReference type="SUPFAM" id="SSF57938">
    <property type="entry name" value="DnaJ/Hsp40 cysteine-rich domain"/>
    <property type="match status" value="1"/>
</dbReference>
<feature type="domain" description="CR-type" evidence="14">
    <location>
        <begin position="124"/>
        <end position="206"/>
    </location>
</feature>
<dbReference type="AlphaFoldDB" id="A0A1H1XM12"/>
<protein>
    <recommendedName>
        <fullName evidence="10 11">Chaperone protein DnaJ</fullName>
    </recommendedName>
</protein>
<evidence type="ECO:0000256" key="4">
    <source>
        <dbReference type="ARBA" id="ARBA00022737"/>
    </source>
</evidence>
<feature type="domain" description="J" evidence="13">
    <location>
        <begin position="3"/>
        <end position="65"/>
    </location>
</feature>
<dbReference type="CDD" id="cd10719">
    <property type="entry name" value="DnaJ_zf"/>
    <property type="match status" value="1"/>
</dbReference>
<feature type="binding site" evidence="11">
    <location>
        <position position="157"/>
    </location>
    <ligand>
        <name>Zn(2+)</name>
        <dbReference type="ChEBI" id="CHEBI:29105"/>
        <label>2</label>
    </ligand>
</feature>
<dbReference type="SUPFAM" id="SSF46565">
    <property type="entry name" value="Chaperone J-domain"/>
    <property type="match status" value="1"/>
</dbReference>
<dbReference type="PROSITE" id="PS00636">
    <property type="entry name" value="DNAJ_1"/>
    <property type="match status" value="1"/>
</dbReference>
<dbReference type="CDD" id="cd06257">
    <property type="entry name" value="DnaJ"/>
    <property type="match status" value="1"/>
</dbReference>
<dbReference type="Pfam" id="PF00226">
    <property type="entry name" value="DnaJ"/>
    <property type="match status" value="1"/>
</dbReference>
<keyword evidence="5 11" id="KW-0863">Zinc-finger</keyword>
<feature type="repeat" description="CXXCXGXG motif" evidence="11">
    <location>
        <begin position="137"/>
        <end position="144"/>
    </location>
</feature>
<evidence type="ECO:0000256" key="3">
    <source>
        <dbReference type="ARBA" id="ARBA00022723"/>
    </source>
</evidence>
<evidence type="ECO:0000259" key="13">
    <source>
        <dbReference type="PROSITE" id="PS50076"/>
    </source>
</evidence>
<evidence type="ECO:0000256" key="10">
    <source>
        <dbReference type="ARBA" id="ARBA00067609"/>
    </source>
</evidence>
<name>A0A1H1XM12_BRESA</name>
<dbReference type="SMART" id="SM00271">
    <property type="entry name" value="DnaJ"/>
    <property type="match status" value="1"/>
</dbReference>
<dbReference type="InterPro" id="IPR012724">
    <property type="entry name" value="DnaJ"/>
</dbReference>
<evidence type="ECO:0000256" key="8">
    <source>
        <dbReference type="ARBA" id="ARBA00023186"/>
    </source>
</evidence>
<dbReference type="OrthoDB" id="9779889at2"/>
<dbReference type="PANTHER" id="PTHR43096">
    <property type="entry name" value="DNAJ HOMOLOG 1, MITOCHONDRIAL-RELATED"/>
    <property type="match status" value="1"/>
</dbReference>
<dbReference type="GO" id="GO:0005737">
    <property type="term" value="C:cytoplasm"/>
    <property type="evidence" value="ECO:0007669"/>
    <property type="project" value="UniProtKB-SubCell"/>
</dbReference>
<comment type="similarity">
    <text evidence="9 11">Belongs to the DnaJ family.</text>
</comment>
<dbReference type="PRINTS" id="PR00625">
    <property type="entry name" value="JDOMAIN"/>
</dbReference>
<feature type="zinc finger region" description="CR-type" evidence="12">
    <location>
        <begin position="124"/>
        <end position="206"/>
    </location>
</feature>
<dbReference type="HAMAP" id="MF_01152">
    <property type="entry name" value="DnaJ"/>
    <property type="match status" value="1"/>
</dbReference>
<dbReference type="RefSeq" id="WP_092108017.1">
    <property type="nucleotide sequence ID" value="NZ_LT629739.1"/>
</dbReference>
<feature type="binding site" evidence="11">
    <location>
        <position position="154"/>
    </location>
    <ligand>
        <name>Zn(2+)</name>
        <dbReference type="ChEBI" id="CHEBI:29105"/>
        <label>2</label>
    </ligand>
</feature>
<feature type="repeat" description="CXXCXGXG motif" evidence="11">
    <location>
        <begin position="180"/>
        <end position="187"/>
    </location>
</feature>
<dbReference type="STRING" id="629680.SAMN04489751_3767"/>
<dbReference type="CDD" id="cd10747">
    <property type="entry name" value="DnaJ_C"/>
    <property type="match status" value="1"/>
</dbReference>
<dbReference type="InterPro" id="IPR001623">
    <property type="entry name" value="DnaJ_domain"/>
</dbReference>
<dbReference type="InterPro" id="IPR001305">
    <property type="entry name" value="HSP_DnaJ_Cys-rich_dom"/>
</dbReference>
<evidence type="ECO:0000256" key="12">
    <source>
        <dbReference type="PROSITE-ProRule" id="PRU00546"/>
    </source>
</evidence>
<evidence type="ECO:0000313" key="15">
    <source>
        <dbReference type="EMBL" id="SDT10223.1"/>
    </source>
</evidence>
<dbReference type="FunFam" id="2.60.260.20:FF:000013">
    <property type="entry name" value="DnaJ subfamily B member 11"/>
    <property type="match status" value="1"/>
</dbReference>
<comment type="domain">
    <text evidence="11">The J domain is necessary and sufficient to stimulate DnaK ATPase activity. Zinc center 1 plays an important role in the autonomous, DnaK-independent chaperone activity of DnaJ. Zinc center 2 is essential for interaction with DnaK and for DnaJ activity.</text>
</comment>
<evidence type="ECO:0000259" key="14">
    <source>
        <dbReference type="PROSITE" id="PS51188"/>
    </source>
</evidence>